<organism evidence="8 9">
    <name type="scientific">Clostridium felsineum</name>
    <dbReference type="NCBI Taxonomy" id="36839"/>
    <lineage>
        <taxon>Bacteria</taxon>
        <taxon>Bacillati</taxon>
        <taxon>Bacillota</taxon>
        <taxon>Clostridia</taxon>
        <taxon>Eubacteriales</taxon>
        <taxon>Clostridiaceae</taxon>
        <taxon>Clostridium</taxon>
    </lineage>
</organism>
<dbReference type="GO" id="GO:0000036">
    <property type="term" value="F:acyl carrier activity"/>
    <property type="evidence" value="ECO:0007669"/>
    <property type="project" value="TreeGrafter"/>
</dbReference>
<reference evidence="8 9" key="1">
    <citation type="submission" date="2022-04" db="EMBL/GenBank/DDBJ databases">
        <title>Genome sequence of C. roseum typestrain.</title>
        <authorList>
            <person name="Poehlein A."/>
            <person name="Schoch T."/>
            <person name="Duerre P."/>
            <person name="Daniel R."/>
        </authorList>
    </citation>
    <scope>NUCLEOTIDE SEQUENCE [LARGE SCALE GENOMIC DNA]</scope>
    <source>
        <strain evidence="8 9">DSM 7320</strain>
    </source>
</reference>
<evidence type="ECO:0000313" key="9">
    <source>
        <dbReference type="Proteomes" id="UP000190951"/>
    </source>
</evidence>
<dbReference type="AlphaFoldDB" id="A0A1S8L5Y9"/>
<dbReference type="PANTHER" id="PTHR31727:SF6">
    <property type="entry name" value="OLEOYL-ACYL CARRIER PROTEIN THIOESTERASE 1, CHLOROPLASTIC"/>
    <property type="match status" value="1"/>
</dbReference>
<keyword evidence="7" id="KW-0275">Fatty acid biosynthesis</keyword>
<evidence type="ECO:0000313" key="8">
    <source>
        <dbReference type="EMBL" id="URZ13727.1"/>
    </source>
</evidence>
<dbReference type="Proteomes" id="UP000190951">
    <property type="component" value="Chromosome"/>
</dbReference>
<dbReference type="Gene3D" id="3.10.129.10">
    <property type="entry name" value="Hotdog Thioesterase"/>
    <property type="match status" value="1"/>
</dbReference>
<keyword evidence="4" id="KW-0276">Fatty acid metabolism</keyword>
<gene>
    <name evidence="8" type="ORF">CROST_045050</name>
</gene>
<evidence type="ECO:0000256" key="3">
    <source>
        <dbReference type="ARBA" id="ARBA00022801"/>
    </source>
</evidence>
<keyword evidence="2" id="KW-0444">Lipid biosynthesis</keyword>
<protein>
    <submittedName>
        <fullName evidence="8">Uncharacterized protein</fullName>
    </submittedName>
</protein>
<keyword evidence="3" id="KW-0378">Hydrolase</keyword>
<evidence type="ECO:0000256" key="7">
    <source>
        <dbReference type="ARBA" id="ARBA00023160"/>
    </source>
</evidence>
<keyword evidence="9" id="KW-1185">Reference proteome</keyword>
<dbReference type="PANTHER" id="PTHR31727">
    <property type="entry name" value="OLEOYL-ACYL CARRIER PROTEIN THIOESTERASE 1, CHLOROPLASTIC"/>
    <property type="match status" value="1"/>
</dbReference>
<dbReference type="Pfam" id="PF20791">
    <property type="entry name" value="Acyl-ACP_TE_C"/>
    <property type="match status" value="1"/>
</dbReference>
<dbReference type="InterPro" id="IPR045023">
    <property type="entry name" value="FATA/B"/>
</dbReference>
<dbReference type="STRING" id="84029.CROST_21980"/>
<evidence type="ECO:0000256" key="6">
    <source>
        <dbReference type="ARBA" id="ARBA00023098"/>
    </source>
</evidence>
<accession>A0A1S8L5Y9</accession>
<evidence type="ECO:0000256" key="5">
    <source>
        <dbReference type="ARBA" id="ARBA00022946"/>
    </source>
</evidence>
<dbReference type="Pfam" id="PF01643">
    <property type="entry name" value="Acyl-ACP_TE"/>
    <property type="match status" value="1"/>
</dbReference>
<dbReference type="CDD" id="cd00586">
    <property type="entry name" value="4HBT"/>
    <property type="match status" value="1"/>
</dbReference>
<proteinExistence type="inferred from homology"/>
<dbReference type="EMBL" id="CP096983">
    <property type="protein sequence ID" value="URZ13727.1"/>
    <property type="molecule type" value="Genomic_DNA"/>
</dbReference>
<keyword evidence="6" id="KW-0443">Lipid metabolism</keyword>
<evidence type="ECO:0000256" key="2">
    <source>
        <dbReference type="ARBA" id="ARBA00022516"/>
    </source>
</evidence>
<dbReference type="GO" id="GO:0016297">
    <property type="term" value="F:fatty acyl-[ACP] hydrolase activity"/>
    <property type="evidence" value="ECO:0007669"/>
    <property type="project" value="InterPro"/>
</dbReference>
<evidence type="ECO:0000256" key="4">
    <source>
        <dbReference type="ARBA" id="ARBA00022832"/>
    </source>
</evidence>
<comment type="similarity">
    <text evidence="1">Belongs to the acyl-ACP thioesterase family.</text>
</comment>
<keyword evidence="5" id="KW-0809">Transit peptide</keyword>
<dbReference type="InterPro" id="IPR002864">
    <property type="entry name" value="Acyl-ACP_thioesterase_NHD"/>
</dbReference>
<dbReference type="InterPro" id="IPR049427">
    <property type="entry name" value="Acyl-ACP_TE_C"/>
</dbReference>
<evidence type="ECO:0000256" key="1">
    <source>
        <dbReference type="ARBA" id="ARBA00006500"/>
    </source>
</evidence>
<name>A0A1S8L5Y9_9CLOT</name>
<sequence length="247" mass="29295">MSKIVTKKNYGIHIYEVDSNGDATITSIMHYLEDIATHQTNELGMSMEYLMDNKIAWVVYKWEIHMDKYPKYGDTIEVATIPYSIRKYYAYRKYEIFNNGEKIGYANSLWFLIDTEKRKPCRVIDEIYKRYNLTKEDTDQIPFEKLRSPKDVDFKNSFKVRYSDIDTNQHVNNVKYVSWVLENVPLQVLKDYKISDLKVMYQKETAYGETIDIITESEESEDKLSYNHLITNSQGEKLTLIKTDFIK</sequence>
<dbReference type="InterPro" id="IPR029069">
    <property type="entry name" value="HotDog_dom_sf"/>
</dbReference>
<dbReference type="KEGG" id="crw:CROST_045050"/>
<dbReference type="SUPFAM" id="SSF54637">
    <property type="entry name" value="Thioesterase/thiol ester dehydrase-isomerase"/>
    <property type="match status" value="2"/>
</dbReference>